<protein>
    <submittedName>
        <fullName evidence="2">Uncharacterized protein</fullName>
    </submittedName>
</protein>
<gene>
    <name evidence="2" type="ORF">HJG60_010767</name>
</gene>
<organism evidence="2 3">
    <name type="scientific">Phyllostomus discolor</name>
    <name type="common">pale spear-nosed bat</name>
    <dbReference type="NCBI Taxonomy" id="89673"/>
    <lineage>
        <taxon>Eukaryota</taxon>
        <taxon>Metazoa</taxon>
        <taxon>Chordata</taxon>
        <taxon>Craniata</taxon>
        <taxon>Vertebrata</taxon>
        <taxon>Euteleostomi</taxon>
        <taxon>Mammalia</taxon>
        <taxon>Eutheria</taxon>
        <taxon>Laurasiatheria</taxon>
        <taxon>Chiroptera</taxon>
        <taxon>Yangochiroptera</taxon>
        <taxon>Phyllostomidae</taxon>
        <taxon>Phyllostominae</taxon>
        <taxon>Phyllostomus</taxon>
    </lineage>
</organism>
<evidence type="ECO:0000313" key="3">
    <source>
        <dbReference type="Proteomes" id="UP000664940"/>
    </source>
</evidence>
<feature type="chain" id="PRO_5033058091" evidence="1">
    <location>
        <begin position="19"/>
        <end position="127"/>
    </location>
</feature>
<name>A0A834ECN4_9CHIR</name>
<evidence type="ECO:0000256" key="1">
    <source>
        <dbReference type="SAM" id="SignalP"/>
    </source>
</evidence>
<feature type="signal peptide" evidence="1">
    <location>
        <begin position="1"/>
        <end position="18"/>
    </location>
</feature>
<dbReference type="EMBL" id="JABVXQ010000005">
    <property type="protein sequence ID" value="KAF6109492.1"/>
    <property type="molecule type" value="Genomic_DNA"/>
</dbReference>
<evidence type="ECO:0000313" key="2">
    <source>
        <dbReference type="EMBL" id="KAF6109492.1"/>
    </source>
</evidence>
<comment type="caution">
    <text evidence="2">The sequence shown here is derived from an EMBL/GenBank/DDBJ whole genome shotgun (WGS) entry which is preliminary data.</text>
</comment>
<sequence length="127" mass="14106">MLCLYFSLLDFLCNPMYFMLHTSMCDSEKGPQASSDCVLSMTQRNIIGFCHCPFSHWPAQSRAPHGHLSACRDGLVSQRQVRKRQNGAEFAVCSPGFILASLCIYTTVGGGRNWIGIGLQHTHLLGR</sequence>
<accession>A0A834ECN4</accession>
<proteinExistence type="predicted"/>
<keyword evidence="1" id="KW-0732">Signal</keyword>
<dbReference type="Proteomes" id="UP000664940">
    <property type="component" value="Unassembled WGS sequence"/>
</dbReference>
<reference evidence="2 3" key="1">
    <citation type="journal article" date="2020" name="Nature">
        <title>Six reference-quality genomes reveal evolution of bat adaptations.</title>
        <authorList>
            <person name="Jebb D."/>
            <person name="Huang Z."/>
            <person name="Pippel M."/>
            <person name="Hughes G.M."/>
            <person name="Lavrichenko K."/>
            <person name="Devanna P."/>
            <person name="Winkler S."/>
            <person name="Jermiin L.S."/>
            <person name="Skirmuntt E.C."/>
            <person name="Katzourakis A."/>
            <person name="Burkitt-Gray L."/>
            <person name="Ray D.A."/>
            <person name="Sullivan K.A.M."/>
            <person name="Roscito J.G."/>
            <person name="Kirilenko B.M."/>
            <person name="Davalos L.M."/>
            <person name="Corthals A.P."/>
            <person name="Power M.L."/>
            <person name="Jones G."/>
            <person name="Ransome R.D."/>
            <person name="Dechmann D.K.N."/>
            <person name="Locatelli A.G."/>
            <person name="Puechmaille S.J."/>
            <person name="Fedrigo O."/>
            <person name="Jarvis E.D."/>
            <person name="Hiller M."/>
            <person name="Vernes S.C."/>
            <person name="Myers E.W."/>
            <person name="Teeling E.C."/>
        </authorList>
    </citation>
    <scope>NUCLEOTIDE SEQUENCE [LARGE SCALE GENOMIC DNA]</scope>
    <source>
        <strain evidence="2">Bat1K_MPI-CBG_1</strain>
    </source>
</reference>
<dbReference type="AlphaFoldDB" id="A0A834ECN4"/>